<feature type="binding site" evidence="7">
    <location>
        <position position="221"/>
    </location>
    <ligand>
        <name>Zn(2+)</name>
        <dbReference type="ChEBI" id="CHEBI:29105"/>
    </ligand>
</feature>
<feature type="binding site" evidence="6">
    <location>
        <position position="256"/>
    </location>
    <ligand>
        <name>substrate</name>
    </ligand>
</feature>
<dbReference type="InterPro" id="IPR032466">
    <property type="entry name" value="Metal_Hydrolase"/>
</dbReference>
<keyword evidence="4" id="KW-0119">Carbohydrate metabolism</keyword>
<dbReference type="GO" id="GO:0046872">
    <property type="term" value="F:metal ion binding"/>
    <property type="evidence" value="ECO:0007669"/>
    <property type="project" value="UniProtKB-KW"/>
</dbReference>
<dbReference type="PANTHER" id="PTHR11113">
    <property type="entry name" value="N-ACETYLGLUCOSAMINE-6-PHOSPHATE DEACETYLASE"/>
    <property type="match status" value="1"/>
</dbReference>
<reference evidence="8 9" key="1">
    <citation type="journal article" date="2007" name="PLoS Genet.">
        <title>Patterns and implications of gene gain and loss in the evolution of Prochlorococcus.</title>
        <authorList>
            <person name="Kettler G.C."/>
            <person name="Martiny A.C."/>
            <person name="Huang K."/>
            <person name="Zucker J."/>
            <person name="Coleman M.L."/>
            <person name="Rodrigue S."/>
            <person name="Chen F."/>
            <person name="Lapidus A."/>
            <person name="Ferriera S."/>
            <person name="Johnson J."/>
            <person name="Steglich C."/>
            <person name="Church G.M."/>
            <person name="Richardson P."/>
            <person name="Chisholm S.W."/>
        </authorList>
    </citation>
    <scope>NUCLEOTIDE SEQUENCE [LARGE SCALE GENOMIC DNA]</scope>
    <source>
        <strain evidence="9">MIT 9211</strain>
    </source>
</reference>
<dbReference type="eggNOG" id="COG1820">
    <property type="taxonomic scope" value="Bacteria"/>
</dbReference>
<feature type="active site" description="Proton donor/acceptor" evidence="5">
    <location>
        <position position="278"/>
    </location>
</feature>
<evidence type="ECO:0000256" key="1">
    <source>
        <dbReference type="ARBA" id="ARBA00010716"/>
    </source>
</evidence>
<dbReference type="PIRSF" id="PIRSF038994">
    <property type="entry name" value="NagA"/>
    <property type="match status" value="1"/>
</dbReference>
<dbReference type="SUPFAM" id="SSF51556">
    <property type="entry name" value="Metallo-dependent hydrolases"/>
    <property type="match status" value="1"/>
</dbReference>
<evidence type="ECO:0000256" key="4">
    <source>
        <dbReference type="PIRNR" id="PIRNR038994"/>
    </source>
</evidence>
<evidence type="ECO:0000256" key="2">
    <source>
        <dbReference type="ARBA" id="ARBA00022723"/>
    </source>
</evidence>
<dbReference type="Proteomes" id="UP000000788">
    <property type="component" value="Chromosome"/>
</dbReference>
<dbReference type="RefSeq" id="WP_012194741.1">
    <property type="nucleotide sequence ID" value="NC_009976.1"/>
</dbReference>
<dbReference type="KEGG" id="pmj:P9211_01851"/>
<proteinExistence type="inferred from homology"/>
<feature type="binding site" evidence="6">
    <location>
        <begin position="311"/>
        <end position="313"/>
    </location>
    <ligand>
        <name>substrate</name>
    </ligand>
</feature>
<evidence type="ECO:0000256" key="6">
    <source>
        <dbReference type="PIRSR" id="PIRSR038994-2"/>
    </source>
</evidence>
<comment type="cofactor">
    <cofactor evidence="7">
        <name>a divalent metal cation</name>
        <dbReference type="ChEBI" id="CHEBI:60240"/>
    </cofactor>
    <text evidence="7">Binds 1 divalent metal cation per subunit.</text>
</comment>
<dbReference type="GO" id="GO:0008448">
    <property type="term" value="F:N-acetylglucosamine-6-phosphate deacetylase activity"/>
    <property type="evidence" value="ECO:0007669"/>
    <property type="project" value="UniProtKB-EC"/>
</dbReference>
<dbReference type="AlphaFoldDB" id="A9BD28"/>
<feature type="binding site" evidence="6">
    <location>
        <position position="145"/>
    </location>
    <ligand>
        <name>substrate</name>
    </ligand>
</feature>
<evidence type="ECO:0000256" key="3">
    <source>
        <dbReference type="ARBA" id="ARBA00022801"/>
    </source>
</evidence>
<dbReference type="EMBL" id="CP000878">
    <property type="protein sequence ID" value="ABX08116.1"/>
    <property type="molecule type" value="Genomic_DNA"/>
</dbReference>
<accession>A9BD28</accession>
<dbReference type="Gene3D" id="3.20.20.140">
    <property type="entry name" value="Metal-dependent hydrolases"/>
    <property type="match status" value="1"/>
</dbReference>
<sequence length="383" mass="42098">MHWINNIRLPTPFTANADCCWSVLLDSRDIVRSIEPSSSSIDKEENWHGDWLSPMGLDLQINGGLGVSFNALDREDLPNINKLLDRLWMEGVDEICPTIVTCSLSSLRKSLGVLHQARKRVSDKSCRLIGAHLEGPFLSRDYVGAHDSDFLINPTLSSLHERIQEFETEIAIVTLAPELLGSFEVVQKLIDLGVVVSLGHSGADAELSSLAFDHGVSMITHAFNAMPGIHHRSPGPLGEAIANGDISIGLIADGIHVHPKVLKILQKLAPEKIVLVSDALSPYGLAQEKFQWNDRSLIVKNNFCSLEDGTLVGTTLSLLAACKRFAKWTNQNSAAIWSATVAPRIALNKGDTVQDFLVGKSLNQLLRWNLDIESEELTWNHAK</sequence>
<evidence type="ECO:0000313" key="9">
    <source>
        <dbReference type="Proteomes" id="UP000000788"/>
    </source>
</evidence>
<feature type="binding site" evidence="6">
    <location>
        <position position="232"/>
    </location>
    <ligand>
        <name>substrate</name>
    </ligand>
</feature>
<keyword evidence="2 7" id="KW-0479">Metal-binding</keyword>
<dbReference type="GO" id="GO:0006046">
    <property type="term" value="P:N-acetylglucosamine catabolic process"/>
    <property type="evidence" value="ECO:0007669"/>
    <property type="project" value="TreeGrafter"/>
</dbReference>
<evidence type="ECO:0000256" key="7">
    <source>
        <dbReference type="PIRSR" id="PIRSR038994-3"/>
    </source>
</evidence>
<protein>
    <submittedName>
        <fullName evidence="8">N-acetylglucosamine-6-phosphate deacetylase</fullName>
        <ecNumber evidence="8">3.5.1.25</ecNumber>
    </submittedName>
</protein>
<dbReference type="EC" id="3.5.1.25" evidence="8"/>
<evidence type="ECO:0000313" key="8">
    <source>
        <dbReference type="EMBL" id="ABX08116.1"/>
    </source>
</evidence>
<dbReference type="PANTHER" id="PTHR11113:SF14">
    <property type="entry name" value="N-ACETYLGLUCOSAMINE-6-PHOSPHATE DEACETYLASE"/>
    <property type="match status" value="1"/>
</dbReference>
<name>A9BD28_PROM4</name>
<dbReference type="InterPro" id="IPR003764">
    <property type="entry name" value="GlcNAc_6-P_deAcase"/>
</dbReference>
<feature type="binding site" evidence="7">
    <location>
        <position position="200"/>
    </location>
    <ligand>
        <name>Zn(2+)</name>
        <dbReference type="ChEBI" id="CHEBI:29105"/>
    </ligand>
</feature>
<gene>
    <name evidence="8" type="primary">nagA</name>
    <name evidence="8" type="ordered locus">P9211_01851</name>
</gene>
<evidence type="ECO:0000256" key="5">
    <source>
        <dbReference type="PIRSR" id="PIRSR038994-1"/>
    </source>
</evidence>
<keyword evidence="3 4" id="KW-0378">Hydrolase</keyword>
<dbReference type="HOGENOM" id="CLU_032482_2_0_3"/>
<dbReference type="OrthoDB" id="9776488at2"/>
<organism evidence="8 9">
    <name type="scientific">Prochlorococcus marinus (strain MIT 9211)</name>
    <dbReference type="NCBI Taxonomy" id="93059"/>
    <lineage>
        <taxon>Bacteria</taxon>
        <taxon>Bacillati</taxon>
        <taxon>Cyanobacteriota</taxon>
        <taxon>Cyanophyceae</taxon>
        <taxon>Synechococcales</taxon>
        <taxon>Prochlorococcaceae</taxon>
        <taxon>Prochlorococcus</taxon>
    </lineage>
</organism>
<keyword evidence="9" id="KW-1185">Reference proteome</keyword>
<feature type="binding site" evidence="7">
    <location>
        <position position="134"/>
    </location>
    <ligand>
        <name>Zn(2+)</name>
        <dbReference type="ChEBI" id="CHEBI:29105"/>
    </ligand>
</feature>
<comment type="similarity">
    <text evidence="1 4">Belongs to the metallo-dependent hydrolases superfamily. NagA family.</text>
</comment>
<feature type="binding site" evidence="6">
    <location>
        <begin position="224"/>
        <end position="225"/>
    </location>
    <ligand>
        <name>substrate</name>
    </ligand>
</feature>
<dbReference type="STRING" id="93059.P9211_01851"/>